<reference evidence="5 6" key="2">
    <citation type="submission" date="2018-10" db="EMBL/GenBank/DDBJ databases">
        <authorList>
            <consortium name="Pathogen Informatics"/>
        </authorList>
    </citation>
    <scope>NUCLEOTIDE SEQUENCE [LARGE SCALE GENOMIC DNA]</scope>
</reference>
<dbReference type="GO" id="GO:0046854">
    <property type="term" value="P:phosphatidylinositol phosphate biosynthetic process"/>
    <property type="evidence" value="ECO:0007669"/>
    <property type="project" value="TreeGrafter"/>
</dbReference>
<dbReference type="STRING" id="51028.A0A0N4VKF9"/>
<dbReference type="Pfam" id="PF14559">
    <property type="entry name" value="TPR_19"/>
    <property type="match status" value="1"/>
</dbReference>
<dbReference type="AlphaFoldDB" id="A0A0N4VKF9"/>
<dbReference type="SMART" id="SM00028">
    <property type="entry name" value="TPR"/>
    <property type="match status" value="6"/>
</dbReference>
<dbReference type="Proteomes" id="UP000274131">
    <property type="component" value="Unassembled WGS sequence"/>
</dbReference>
<dbReference type="PANTHER" id="PTHR23083">
    <property type="entry name" value="TETRATRICOPEPTIDE REPEAT PROTEIN, TPR"/>
    <property type="match status" value="1"/>
</dbReference>
<keyword evidence="3" id="KW-0802">TPR repeat</keyword>
<dbReference type="EMBL" id="UXUI01011052">
    <property type="protein sequence ID" value="VDD95904.1"/>
    <property type="molecule type" value="Genomic_DNA"/>
</dbReference>
<dbReference type="SUPFAM" id="SSF48452">
    <property type="entry name" value="TPR-like"/>
    <property type="match status" value="2"/>
</dbReference>
<dbReference type="PANTHER" id="PTHR23083:SF464">
    <property type="entry name" value="TETRATRICOPEPTIDE REPEAT DOMAIN 7, ISOFORM A"/>
    <property type="match status" value="1"/>
</dbReference>
<dbReference type="InterPro" id="IPR051722">
    <property type="entry name" value="Endocytosis_PI4K-reg_protein"/>
</dbReference>
<organism evidence="7">
    <name type="scientific">Enterobius vermicularis</name>
    <name type="common">Human pinworm</name>
    <dbReference type="NCBI Taxonomy" id="51028"/>
    <lineage>
        <taxon>Eukaryota</taxon>
        <taxon>Metazoa</taxon>
        <taxon>Ecdysozoa</taxon>
        <taxon>Nematoda</taxon>
        <taxon>Chromadorea</taxon>
        <taxon>Rhabditida</taxon>
        <taxon>Spirurina</taxon>
        <taxon>Oxyuridomorpha</taxon>
        <taxon>Oxyuroidea</taxon>
        <taxon>Oxyuridae</taxon>
        <taxon>Enterobius</taxon>
    </lineage>
</organism>
<sequence length="873" mass="98441">MTLKLKGIRLEAEVDKCRAECNWKRLGELLPAIRQKHSGLEEYGDVFEAEYIIETFVEKHSDFIEPKKENDKDLKKARKLLLEAIESKHGTNASYNLEMRLLLIKLYYYCAEFDNVLADFKKLEIPEPGKSLPAIRLGAEAYAVEGFSLEATQDFTDKKEQKKAEIETLFCFEQSALLTLEYIKGRAHSDELMTSNSSQYLKAVASSTPKPYSDKIGDLLESSLEHLPVLKMRRSFCDDLSDQDGIKWYRDIMKSLCDKPVGEKLQQRLSRQLAEVLLQKTPDFVALNLPNPHSLSVSSESDGSCFKPASRIEEILLLLLISEVLASKDVVLSRAEELGGSRHQSVQNAKSVYNLLTLVLSTLRQYELLATIYERAMKFVNQDRYIWFQFALTLMCHGRWVRASRIFQQWLAIERHDESALMEHMYATRVEIEHLGQYDEAIAHAEEAIKLSEGTWLSGRCHLLRAIAYSLKADHEVQYKIRREMYAQAIRQFKEALALDFHDALTHYYCARQYAIVRDMRNARDQCDRALELNGELPCALMLLALISTATKEYEAALDFVTSALESFPTNFSLLVLRLKLDTKLGRVRDALETSKHLLHFWRSKEMNAAPETFSSHVSEKTNKINLNEIRTSVARSVSSRDAILLLTSPMGIIPPTPVVTASSQNGDQDGSSTFGGGLTVASEVGAGTSTFSDGLNSGSTVSTEAFTRFRNQANIWVELAELFIEKGCLDDVRICVDEACSVFPNSHQTLYLKGKLLALRSEKETDEKVVQRLHNEAKVCLLGALALSPSHIASLKHLAAIYHSEGNILMAEKMLKDILQIDPLYSDSWQLLGVILTEAGRYEEALDCLQTAANLENSTPLIPFSSIPVTFD</sequence>
<reference evidence="7" key="1">
    <citation type="submission" date="2017-02" db="UniProtKB">
        <authorList>
            <consortium name="WormBaseParasite"/>
        </authorList>
    </citation>
    <scope>IDENTIFICATION</scope>
</reference>
<evidence type="ECO:0000256" key="2">
    <source>
        <dbReference type="ARBA" id="ARBA00038251"/>
    </source>
</evidence>
<evidence type="ECO:0000313" key="6">
    <source>
        <dbReference type="Proteomes" id="UP000274131"/>
    </source>
</evidence>
<protein>
    <submittedName>
        <fullName evidence="7">TTC7_N domain-containing protein</fullName>
    </submittedName>
</protein>
<dbReference type="Gene3D" id="1.25.40.10">
    <property type="entry name" value="Tetratricopeptide repeat domain"/>
    <property type="match status" value="2"/>
</dbReference>
<comment type="similarity">
    <text evidence="2">Belongs to the YPP1 family.</text>
</comment>
<evidence type="ECO:0000259" key="4">
    <source>
        <dbReference type="Pfam" id="PF19440"/>
    </source>
</evidence>
<dbReference type="InterPro" id="IPR011990">
    <property type="entry name" value="TPR-like_helical_dom_sf"/>
</dbReference>
<dbReference type="Pfam" id="PF19440">
    <property type="entry name" value="TTC7_N"/>
    <property type="match status" value="1"/>
</dbReference>
<feature type="repeat" description="TPR" evidence="3">
    <location>
        <begin position="827"/>
        <end position="860"/>
    </location>
</feature>
<evidence type="ECO:0000313" key="5">
    <source>
        <dbReference type="EMBL" id="VDD95904.1"/>
    </source>
</evidence>
<dbReference type="GO" id="GO:0005886">
    <property type="term" value="C:plasma membrane"/>
    <property type="evidence" value="ECO:0007669"/>
    <property type="project" value="TreeGrafter"/>
</dbReference>
<accession>A0A0N4VKF9</accession>
<dbReference type="OrthoDB" id="29013at2759"/>
<proteinExistence type="inferred from homology"/>
<dbReference type="PROSITE" id="PS50005">
    <property type="entry name" value="TPR"/>
    <property type="match status" value="1"/>
</dbReference>
<dbReference type="InterPro" id="IPR045819">
    <property type="entry name" value="TTC7_N"/>
</dbReference>
<evidence type="ECO:0000256" key="3">
    <source>
        <dbReference type="PROSITE-ProRule" id="PRU00339"/>
    </source>
</evidence>
<evidence type="ECO:0000256" key="1">
    <source>
        <dbReference type="ARBA" id="ARBA00002550"/>
    </source>
</evidence>
<dbReference type="InterPro" id="IPR019734">
    <property type="entry name" value="TPR_rpt"/>
</dbReference>
<dbReference type="WBParaSite" id="EVEC_0001134701-mRNA-1">
    <property type="protein sequence ID" value="EVEC_0001134701-mRNA-1"/>
    <property type="gene ID" value="EVEC_0001134701"/>
</dbReference>
<comment type="function">
    <text evidence="1">Involved in endocytosis.</text>
</comment>
<gene>
    <name evidence="5" type="ORF">EVEC_LOCUS10655</name>
</gene>
<keyword evidence="6" id="KW-1185">Reference proteome</keyword>
<dbReference type="GO" id="GO:0072659">
    <property type="term" value="P:protein localization to plasma membrane"/>
    <property type="evidence" value="ECO:0007669"/>
    <property type="project" value="TreeGrafter"/>
</dbReference>
<feature type="domain" description="Tetratricopeptide repeat protein 7 N-terminal" evidence="4">
    <location>
        <begin position="3"/>
        <end position="370"/>
    </location>
</feature>
<name>A0A0N4VKF9_ENTVE</name>
<evidence type="ECO:0000313" key="7">
    <source>
        <dbReference type="WBParaSite" id="EVEC_0001134701-mRNA-1"/>
    </source>
</evidence>